<evidence type="ECO:0000259" key="1">
    <source>
        <dbReference type="PROSITE" id="PS50011"/>
    </source>
</evidence>
<dbReference type="GO" id="GO:0004672">
    <property type="term" value="F:protein kinase activity"/>
    <property type="evidence" value="ECO:0007669"/>
    <property type="project" value="InterPro"/>
</dbReference>
<evidence type="ECO:0000313" key="2">
    <source>
        <dbReference type="EMBL" id="RHZ73723.1"/>
    </source>
</evidence>
<proteinExistence type="predicted"/>
<dbReference type="AlphaFoldDB" id="A0A397IL21"/>
<protein>
    <recommendedName>
        <fullName evidence="1">Protein kinase domain-containing protein</fullName>
    </recommendedName>
</protein>
<feature type="domain" description="Protein kinase" evidence="1">
    <location>
        <begin position="25"/>
        <end position="720"/>
    </location>
</feature>
<dbReference type="SUPFAM" id="SSF56112">
    <property type="entry name" value="Protein kinase-like (PK-like)"/>
    <property type="match status" value="2"/>
</dbReference>
<dbReference type="GO" id="GO:0007165">
    <property type="term" value="P:signal transduction"/>
    <property type="evidence" value="ECO:0007669"/>
    <property type="project" value="TreeGrafter"/>
</dbReference>
<dbReference type="SMART" id="SM00220">
    <property type="entry name" value="S_TKc"/>
    <property type="match status" value="2"/>
</dbReference>
<dbReference type="EMBL" id="PQFF01000212">
    <property type="protein sequence ID" value="RHZ73723.1"/>
    <property type="molecule type" value="Genomic_DNA"/>
</dbReference>
<dbReference type="GO" id="GO:0005737">
    <property type="term" value="C:cytoplasm"/>
    <property type="evidence" value="ECO:0007669"/>
    <property type="project" value="TreeGrafter"/>
</dbReference>
<gene>
    <name evidence="2" type="ORF">Glove_229g22</name>
</gene>
<dbReference type="PROSITE" id="PS50011">
    <property type="entry name" value="PROTEIN_KINASE_DOM"/>
    <property type="match status" value="1"/>
</dbReference>
<dbReference type="InterPro" id="IPR050167">
    <property type="entry name" value="Ser_Thr_protein_kinase"/>
</dbReference>
<dbReference type="InterPro" id="IPR000719">
    <property type="entry name" value="Prot_kinase_dom"/>
</dbReference>
<dbReference type="STRING" id="1348612.A0A397IL21"/>
<evidence type="ECO:0000313" key="3">
    <source>
        <dbReference type="Proteomes" id="UP000266861"/>
    </source>
</evidence>
<reference evidence="2 3" key="1">
    <citation type="submission" date="2018-08" db="EMBL/GenBank/DDBJ databases">
        <title>Genome and evolution of the arbuscular mycorrhizal fungus Diversispora epigaea (formerly Glomus versiforme) and its bacterial endosymbionts.</title>
        <authorList>
            <person name="Sun X."/>
            <person name="Fei Z."/>
            <person name="Harrison M."/>
        </authorList>
    </citation>
    <scope>NUCLEOTIDE SEQUENCE [LARGE SCALE GENOMIC DNA]</scope>
    <source>
        <strain evidence="2 3">IT104</strain>
    </source>
</reference>
<accession>A0A397IL21</accession>
<dbReference type="GO" id="GO:0005524">
    <property type="term" value="F:ATP binding"/>
    <property type="evidence" value="ECO:0007669"/>
    <property type="project" value="InterPro"/>
</dbReference>
<sequence length="741" mass="87056">MYSKKDSFESALKDKYIKKFDYNTFENITEIARGAFGTVYRANLINLRKHVTLKSLYENDKLFYEKFVRELTNIMAVNNHDNIINFYGISMDPKTQTYYLVLQYAKDGDLRTYLRNNFKSLDWKTIINMAKDITSGLRCIHDENIVHKDLAIDNNLGLSQPLDTNSNSMADIYSLGVLFWELSSGRPPFNNISCFKIYNLVTSGRREAPINETPKDYVNIYSSAWKIDPNQRPIIKNIFDSLENIKLENIYDGETKDDQDIRLKAYINNQSQSSTNVFSKDSVSIASSFNTSNLGEVTLMKSLQETSTPLSISPNHEMTTQKIVWNVNLKEAWDKGKYSLNTSIYKTITEQEKYRKDIIENDSSLTKNEKKFLLNFLHEKYDILRIISNSLEKQQCNNCQNWHQAIQYCEFCIRKYLKNNFGNWTSGNNEIDKLIQECQQITISPNTVIEWISYDQFENVKYLGKGIWSNFYSAIWKDGSYDKWNSERQILERSERQMVVFKRLNDLKSNNVHVHWLQEVRLSFTLDSTAQFLAKCYGITKDPITQDYILVLNYYNINLRKFLNANYQSLTLLQKYEIIEYIAMSLNVIHEQGMKISNLGLSGPVNNQLNKRLDKQLDRSRRYLPYIAPEIFYNKNYTTKSDVYSLGIIMWEVITGEIPFSNHKFDSKPDFFLAIINGYRPEIYKYIPYEYATLMKQCWDYNPDNRPDAKTIENEMDSLIRSLLEMDELQNQLFDPMFQDH</sequence>
<dbReference type="InterPro" id="IPR001245">
    <property type="entry name" value="Ser-Thr/Tyr_kinase_cat_dom"/>
</dbReference>
<dbReference type="InterPro" id="IPR011009">
    <property type="entry name" value="Kinase-like_dom_sf"/>
</dbReference>
<name>A0A397IL21_9GLOM</name>
<dbReference type="Proteomes" id="UP000266861">
    <property type="component" value="Unassembled WGS sequence"/>
</dbReference>
<keyword evidence="3" id="KW-1185">Reference proteome</keyword>
<dbReference type="Gene3D" id="1.10.510.10">
    <property type="entry name" value="Transferase(Phosphotransferase) domain 1"/>
    <property type="match status" value="4"/>
</dbReference>
<dbReference type="OrthoDB" id="497410at2759"/>
<dbReference type="PANTHER" id="PTHR23257">
    <property type="entry name" value="SERINE-THREONINE PROTEIN KINASE"/>
    <property type="match status" value="1"/>
</dbReference>
<comment type="caution">
    <text evidence="2">The sequence shown here is derived from an EMBL/GenBank/DDBJ whole genome shotgun (WGS) entry which is preliminary data.</text>
</comment>
<dbReference type="Pfam" id="PF07714">
    <property type="entry name" value="PK_Tyr_Ser-Thr"/>
    <property type="match status" value="3"/>
</dbReference>
<organism evidence="2 3">
    <name type="scientific">Diversispora epigaea</name>
    <dbReference type="NCBI Taxonomy" id="1348612"/>
    <lineage>
        <taxon>Eukaryota</taxon>
        <taxon>Fungi</taxon>
        <taxon>Fungi incertae sedis</taxon>
        <taxon>Mucoromycota</taxon>
        <taxon>Glomeromycotina</taxon>
        <taxon>Glomeromycetes</taxon>
        <taxon>Diversisporales</taxon>
        <taxon>Diversisporaceae</taxon>
        <taxon>Diversispora</taxon>
    </lineage>
</organism>